<evidence type="ECO:0000313" key="1">
    <source>
        <dbReference type="EMBL" id="CAG8588364.1"/>
    </source>
</evidence>
<organism evidence="1 2">
    <name type="scientific">Gigaspora margarita</name>
    <dbReference type="NCBI Taxonomy" id="4874"/>
    <lineage>
        <taxon>Eukaryota</taxon>
        <taxon>Fungi</taxon>
        <taxon>Fungi incertae sedis</taxon>
        <taxon>Mucoromycota</taxon>
        <taxon>Glomeromycotina</taxon>
        <taxon>Glomeromycetes</taxon>
        <taxon>Diversisporales</taxon>
        <taxon>Gigasporaceae</taxon>
        <taxon>Gigaspora</taxon>
    </lineage>
</organism>
<proteinExistence type="predicted"/>
<comment type="caution">
    <text evidence="1">The sequence shown here is derived from an EMBL/GenBank/DDBJ whole genome shotgun (WGS) entry which is preliminary data.</text>
</comment>
<name>A0ABN7UIP3_GIGMA</name>
<evidence type="ECO:0000313" key="2">
    <source>
        <dbReference type="Proteomes" id="UP000789901"/>
    </source>
</evidence>
<gene>
    <name evidence="1" type="ORF">GMARGA_LOCUS6287</name>
</gene>
<sequence>MLAASVTNIPFMYLDNMLVKSFSQTSGIVLKLDPNHGMLGVAVTKELGYSYLLKQMCIT</sequence>
<reference evidence="1 2" key="1">
    <citation type="submission" date="2021-06" db="EMBL/GenBank/DDBJ databases">
        <authorList>
            <person name="Kallberg Y."/>
            <person name="Tangrot J."/>
            <person name="Rosling A."/>
        </authorList>
    </citation>
    <scope>NUCLEOTIDE SEQUENCE [LARGE SCALE GENOMIC DNA]</scope>
    <source>
        <strain evidence="1 2">120-4 pot B 10/14</strain>
    </source>
</reference>
<accession>A0ABN7UIP3</accession>
<dbReference type="Proteomes" id="UP000789901">
    <property type="component" value="Unassembled WGS sequence"/>
</dbReference>
<protein>
    <submittedName>
        <fullName evidence="1">34762_t:CDS:1</fullName>
    </submittedName>
</protein>
<dbReference type="EMBL" id="CAJVQB010002823">
    <property type="protein sequence ID" value="CAG8588364.1"/>
    <property type="molecule type" value="Genomic_DNA"/>
</dbReference>
<keyword evidence="2" id="KW-1185">Reference proteome</keyword>